<name>A0A366I8M5_9GAMM</name>
<dbReference type="AlphaFoldDB" id="A0A366I8M5"/>
<proteinExistence type="predicted"/>
<evidence type="ECO:0000313" key="2">
    <source>
        <dbReference type="Proteomes" id="UP000253046"/>
    </source>
</evidence>
<comment type="caution">
    <text evidence="1">The sequence shown here is derived from an EMBL/GenBank/DDBJ whole genome shotgun (WGS) entry which is preliminary data.</text>
</comment>
<organism evidence="1 2">
    <name type="scientific">Brenneria salicis ATCC 15712 = DSM 30166</name>
    <dbReference type="NCBI Taxonomy" id="714314"/>
    <lineage>
        <taxon>Bacteria</taxon>
        <taxon>Pseudomonadati</taxon>
        <taxon>Pseudomonadota</taxon>
        <taxon>Gammaproteobacteria</taxon>
        <taxon>Enterobacterales</taxon>
        <taxon>Pectobacteriaceae</taxon>
        <taxon>Brenneria</taxon>
    </lineage>
</organism>
<sequence>MFLSLLKGLMYSNNILDESLYLTRRNFKKCMELKQVY</sequence>
<accession>A0A366I8M5</accession>
<gene>
    <name evidence="1" type="ORF">DES54_1081</name>
</gene>
<evidence type="ECO:0000313" key="1">
    <source>
        <dbReference type="EMBL" id="RBP64306.1"/>
    </source>
</evidence>
<dbReference type="Proteomes" id="UP000253046">
    <property type="component" value="Unassembled WGS sequence"/>
</dbReference>
<reference evidence="1 2" key="1">
    <citation type="submission" date="2018-06" db="EMBL/GenBank/DDBJ databases">
        <title>Genomic Encyclopedia of Type Strains, Phase IV (KMG-IV): sequencing the most valuable type-strain genomes for metagenomic binning, comparative biology and taxonomic classification.</title>
        <authorList>
            <person name="Goeker M."/>
        </authorList>
    </citation>
    <scope>NUCLEOTIDE SEQUENCE [LARGE SCALE GENOMIC DNA]</scope>
    <source>
        <strain evidence="1 2">DSM 30166</strain>
    </source>
</reference>
<dbReference type="EMBL" id="QNRY01000008">
    <property type="protein sequence ID" value="RBP64306.1"/>
    <property type="molecule type" value="Genomic_DNA"/>
</dbReference>
<protein>
    <submittedName>
        <fullName evidence="1">Uncharacterized protein</fullName>
    </submittedName>
</protein>
<keyword evidence="2" id="KW-1185">Reference proteome</keyword>